<comment type="caution">
    <text evidence="5">The sequence shown here is derived from an EMBL/GenBank/DDBJ whole genome shotgun (WGS) entry which is preliminary data.</text>
</comment>
<dbReference type="InterPro" id="IPR011256">
    <property type="entry name" value="Reg_factor_effector_dom_sf"/>
</dbReference>
<dbReference type="AlphaFoldDB" id="A0A7W5BE72"/>
<organism evidence="5 6">
    <name type="scientific">Pseudoduganella violacea</name>
    <dbReference type="NCBI Taxonomy" id="1715466"/>
    <lineage>
        <taxon>Bacteria</taxon>
        <taxon>Pseudomonadati</taxon>
        <taxon>Pseudomonadota</taxon>
        <taxon>Betaproteobacteria</taxon>
        <taxon>Burkholderiales</taxon>
        <taxon>Oxalobacteraceae</taxon>
        <taxon>Telluria group</taxon>
        <taxon>Pseudoduganella</taxon>
    </lineage>
</organism>
<keyword evidence="1" id="KW-0805">Transcription regulation</keyword>
<dbReference type="PROSITE" id="PS00041">
    <property type="entry name" value="HTH_ARAC_FAMILY_1"/>
    <property type="match status" value="1"/>
</dbReference>
<name>A0A7W5BE72_9BURK</name>
<evidence type="ECO:0000256" key="1">
    <source>
        <dbReference type="ARBA" id="ARBA00023015"/>
    </source>
</evidence>
<reference evidence="5 6" key="1">
    <citation type="submission" date="2020-08" db="EMBL/GenBank/DDBJ databases">
        <title>Genomic Encyclopedia of Type Strains, Phase III (KMG-III): the genomes of soil and plant-associated and newly described type strains.</title>
        <authorList>
            <person name="Whitman W."/>
        </authorList>
    </citation>
    <scope>NUCLEOTIDE SEQUENCE [LARGE SCALE GENOMIC DNA]</scope>
    <source>
        <strain evidence="5 6">CECT 8897</strain>
    </source>
</reference>
<dbReference type="Gene3D" id="1.10.10.60">
    <property type="entry name" value="Homeodomain-like"/>
    <property type="match status" value="2"/>
</dbReference>
<dbReference type="SMART" id="SM00342">
    <property type="entry name" value="HTH_ARAC"/>
    <property type="match status" value="1"/>
</dbReference>
<dbReference type="InterPro" id="IPR018062">
    <property type="entry name" value="HTH_AraC-typ_CS"/>
</dbReference>
<keyword evidence="3" id="KW-0804">Transcription</keyword>
<dbReference type="Proteomes" id="UP000541535">
    <property type="component" value="Unassembled WGS sequence"/>
</dbReference>
<dbReference type="PANTHER" id="PTHR40055:SF1">
    <property type="entry name" value="TRANSCRIPTIONAL REGULATOR YGIV-RELATED"/>
    <property type="match status" value="1"/>
</dbReference>
<dbReference type="GO" id="GO:0003700">
    <property type="term" value="F:DNA-binding transcription factor activity"/>
    <property type="evidence" value="ECO:0007669"/>
    <property type="project" value="InterPro"/>
</dbReference>
<dbReference type="SUPFAM" id="SSF55136">
    <property type="entry name" value="Probable bacterial effector-binding domain"/>
    <property type="match status" value="1"/>
</dbReference>
<feature type="domain" description="HTH araC/xylS-type" evidence="4">
    <location>
        <begin position="18"/>
        <end position="117"/>
    </location>
</feature>
<keyword evidence="6" id="KW-1185">Reference proteome</keyword>
<keyword evidence="2" id="KW-0238">DNA-binding</keyword>
<dbReference type="EMBL" id="JACHXD010000015">
    <property type="protein sequence ID" value="MBB3121285.1"/>
    <property type="molecule type" value="Genomic_DNA"/>
</dbReference>
<dbReference type="InterPro" id="IPR009057">
    <property type="entry name" value="Homeodomain-like_sf"/>
</dbReference>
<dbReference type="RefSeq" id="WP_221208214.1">
    <property type="nucleotide sequence ID" value="NZ_JACHXD010000015.1"/>
</dbReference>
<dbReference type="Pfam" id="PF06445">
    <property type="entry name" value="GyrI-like"/>
    <property type="match status" value="1"/>
</dbReference>
<gene>
    <name evidence="5" type="ORF">FHS03_004363</name>
</gene>
<dbReference type="InterPro" id="IPR010499">
    <property type="entry name" value="AraC_E-bd"/>
</dbReference>
<dbReference type="Pfam" id="PF12833">
    <property type="entry name" value="HTH_18"/>
    <property type="match status" value="1"/>
</dbReference>
<dbReference type="PROSITE" id="PS01124">
    <property type="entry name" value="HTH_ARAC_FAMILY_2"/>
    <property type="match status" value="1"/>
</dbReference>
<proteinExistence type="predicted"/>
<accession>A0A7W5BE72</accession>
<dbReference type="Gene3D" id="3.20.80.10">
    <property type="entry name" value="Regulatory factor, effector binding domain"/>
    <property type="match status" value="1"/>
</dbReference>
<dbReference type="InterPro" id="IPR050908">
    <property type="entry name" value="SmbC-like"/>
</dbReference>
<dbReference type="InterPro" id="IPR018060">
    <property type="entry name" value="HTH_AraC"/>
</dbReference>
<dbReference type="PANTHER" id="PTHR40055">
    <property type="entry name" value="TRANSCRIPTIONAL REGULATOR YGIV-RELATED"/>
    <property type="match status" value="1"/>
</dbReference>
<dbReference type="GO" id="GO:0043565">
    <property type="term" value="F:sequence-specific DNA binding"/>
    <property type="evidence" value="ECO:0007669"/>
    <property type="project" value="InterPro"/>
</dbReference>
<dbReference type="SMART" id="SM00871">
    <property type="entry name" value="AraC_E_bind"/>
    <property type="match status" value="1"/>
</dbReference>
<dbReference type="InterPro" id="IPR029442">
    <property type="entry name" value="GyrI-like"/>
</dbReference>
<evidence type="ECO:0000313" key="6">
    <source>
        <dbReference type="Proteomes" id="UP000541535"/>
    </source>
</evidence>
<protein>
    <submittedName>
        <fullName evidence="5">AraC family transcriptional regulator</fullName>
    </submittedName>
</protein>
<evidence type="ECO:0000256" key="3">
    <source>
        <dbReference type="ARBA" id="ARBA00023163"/>
    </source>
</evidence>
<evidence type="ECO:0000313" key="5">
    <source>
        <dbReference type="EMBL" id="MBB3121285.1"/>
    </source>
</evidence>
<evidence type="ECO:0000259" key="4">
    <source>
        <dbReference type="PROSITE" id="PS01124"/>
    </source>
</evidence>
<evidence type="ECO:0000256" key="2">
    <source>
        <dbReference type="ARBA" id="ARBA00023125"/>
    </source>
</evidence>
<dbReference type="SUPFAM" id="SSF46689">
    <property type="entry name" value="Homeodomain-like"/>
    <property type="match status" value="2"/>
</dbReference>
<sequence length="325" mass="35669">MDDSLPQLNRAEYTRRMNRVIDHIDRHLDGALETAELADIANFSRFHFHRIFAAWMGETIGDYVRRRRLETAAFHLSCGSQASVLEVALSTGFGSGEALARAFRQKFGCSPSAWRDGTRERLAALAAGLRQAREEANSNPDQVNGSGGQAGFLPLGEYGDSQSPNGENQMEVHVIDLPAVTIAYQRHIGPYGMSIGEFWRNTMSPWMHSHGLDSATCYGVGHDDPSITAPEKCRYDACVEVPQGFKNGGQASISTLPGGRYAVAQFKGQATTIAAAWNSLIREWLPSSGLQCDDRPLFERFSPQTALNPQTGEFTCELCVPVRAL</sequence>